<evidence type="ECO:0000256" key="1">
    <source>
        <dbReference type="SAM" id="MobiDB-lite"/>
    </source>
</evidence>
<dbReference type="GO" id="GO:0003972">
    <property type="term" value="F:RNA ligase (ATP) activity"/>
    <property type="evidence" value="ECO:0007669"/>
    <property type="project" value="InterPro"/>
</dbReference>
<evidence type="ECO:0000313" key="3">
    <source>
        <dbReference type="EMBL" id="ODV72173.1"/>
    </source>
</evidence>
<name>A0A1E4RY08_CYBJN</name>
<dbReference type="PROSITE" id="PS51257">
    <property type="entry name" value="PROKAR_LIPOPROTEIN"/>
    <property type="match status" value="1"/>
</dbReference>
<dbReference type="GeneID" id="30988192"/>
<dbReference type="GO" id="GO:0005524">
    <property type="term" value="F:ATP binding"/>
    <property type="evidence" value="ECO:0007669"/>
    <property type="project" value="InterPro"/>
</dbReference>
<dbReference type="Gene3D" id="3.40.50.300">
    <property type="entry name" value="P-loop containing nucleotide triphosphate hydrolases"/>
    <property type="match status" value="1"/>
</dbReference>
<dbReference type="GO" id="GO:0005634">
    <property type="term" value="C:nucleus"/>
    <property type="evidence" value="ECO:0007669"/>
    <property type="project" value="TreeGrafter"/>
</dbReference>
<dbReference type="PANTHER" id="PTHR32004:SF1">
    <property type="entry name" value="TRNA LIGASE"/>
    <property type="match status" value="1"/>
</dbReference>
<dbReference type="InterPro" id="IPR027417">
    <property type="entry name" value="P-loop_NTPase"/>
</dbReference>
<dbReference type="PANTHER" id="PTHR32004">
    <property type="entry name" value="TRNA LIGASE"/>
    <property type="match status" value="1"/>
</dbReference>
<sequence length="274" mass="31358">MKLVPSGALTCPLKLVLVPVAVIGCGKTTTALTLQGALREHVGVVINDEVPQGRKSNKLFVQRCLDMLASENKSIVVLDRNNHLEREREQIFRDFEELNTGSHKLGNVRFVCLDFLGGKSPRSKDIWGITTRRVSRRGDNHQSIKAISDGDQYVKKIMGGFVSRFQRVDVKREPDHFFDLVIRLNVTSDSNSSLQNAIEIYGKVKEKYPEVELPQCDDEQWRRSFQQALDFKPTFSKNMKKRKVTGEETNGSSRSKSTKRDIIQMLRTRKERHR</sequence>
<dbReference type="InterPro" id="IPR015966">
    <property type="entry name" value="tRNA_lig_kin_fungi"/>
</dbReference>
<protein>
    <recommendedName>
        <fullName evidence="2">tRNA ligase kinase domain-containing protein</fullName>
    </recommendedName>
</protein>
<dbReference type="SUPFAM" id="SSF52540">
    <property type="entry name" value="P-loop containing nucleoside triphosphate hydrolases"/>
    <property type="match status" value="1"/>
</dbReference>
<organism evidence="3 4">
    <name type="scientific">Cyberlindnera jadinii (strain ATCC 18201 / CBS 1600 / BCRC 20928 / JCM 3617 / NBRC 0987 / NRRL Y-1542)</name>
    <name type="common">Torula yeast</name>
    <name type="synonym">Candida utilis</name>
    <dbReference type="NCBI Taxonomy" id="983966"/>
    <lineage>
        <taxon>Eukaryota</taxon>
        <taxon>Fungi</taxon>
        <taxon>Dikarya</taxon>
        <taxon>Ascomycota</taxon>
        <taxon>Saccharomycotina</taxon>
        <taxon>Saccharomycetes</taxon>
        <taxon>Phaffomycetales</taxon>
        <taxon>Phaffomycetaceae</taxon>
        <taxon>Cyberlindnera</taxon>
    </lineage>
</organism>
<dbReference type="Pfam" id="PF08303">
    <property type="entry name" value="tRNA_lig_kinase"/>
    <property type="match status" value="1"/>
</dbReference>
<accession>A0A1E4RY08</accession>
<dbReference type="OMA" id="HVENDDC"/>
<dbReference type="GO" id="GO:0006388">
    <property type="term" value="P:tRNA splicing, via endonucleolytic cleavage and ligation"/>
    <property type="evidence" value="ECO:0007669"/>
    <property type="project" value="InterPro"/>
</dbReference>
<dbReference type="AlphaFoldDB" id="A0A1E4RY08"/>
<evidence type="ECO:0000259" key="2">
    <source>
        <dbReference type="Pfam" id="PF08303"/>
    </source>
</evidence>
<gene>
    <name evidence="3" type="ORF">CYBJADRAFT_163752</name>
</gene>
<dbReference type="EMBL" id="KV453936">
    <property type="protein sequence ID" value="ODV72173.1"/>
    <property type="molecule type" value="Genomic_DNA"/>
</dbReference>
<feature type="region of interest" description="Disordered" evidence="1">
    <location>
        <begin position="234"/>
        <end position="274"/>
    </location>
</feature>
<reference evidence="3 4" key="1">
    <citation type="journal article" date="2016" name="Proc. Natl. Acad. Sci. U.S.A.">
        <title>Comparative genomics of biotechnologically important yeasts.</title>
        <authorList>
            <person name="Riley R."/>
            <person name="Haridas S."/>
            <person name="Wolfe K.H."/>
            <person name="Lopes M.R."/>
            <person name="Hittinger C.T."/>
            <person name="Goeker M."/>
            <person name="Salamov A.A."/>
            <person name="Wisecaver J.H."/>
            <person name="Long T.M."/>
            <person name="Calvey C.H."/>
            <person name="Aerts A.L."/>
            <person name="Barry K.W."/>
            <person name="Choi C."/>
            <person name="Clum A."/>
            <person name="Coughlan A.Y."/>
            <person name="Deshpande S."/>
            <person name="Douglass A.P."/>
            <person name="Hanson S.J."/>
            <person name="Klenk H.-P."/>
            <person name="LaButti K.M."/>
            <person name="Lapidus A."/>
            <person name="Lindquist E.A."/>
            <person name="Lipzen A.M."/>
            <person name="Meier-Kolthoff J.P."/>
            <person name="Ohm R.A."/>
            <person name="Otillar R.P."/>
            <person name="Pangilinan J.L."/>
            <person name="Peng Y."/>
            <person name="Rokas A."/>
            <person name="Rosa C.A."/>
            <person name="Scheuner C."/>
            <person name="Sibirny A.A."/>
            <person name="Slot J.C."/>
            <person name="Stielow J.B."/>
            <person name="Sun H."/>
            <person name="Kurtzman C.P."/>
            <person name="Blackwell M."/>
            <person name="Grigoriev I.V."/>
            <person name="Jeffries T.W."/>
        </authorList>
    </citation>
    <scope>NUCLEOTIDE SEQUENCE [LARGE SCALE GENOMIC DNA]</scope>
    <source>
        <strain evidence="4">ATCC 18201 / CBS 1600 / BCRC 20928 / JCM 3617 / NBRC 0987 / NRRL Y-1542</strain>
    </source>
</reference>
<evidence type="ECO:0000313" key="4">
    <source>
        <dbReference type="Proteomes" id="UP000094389"/>
    </source>
</evidence>
<keyword evidence="4" id="KW-1185">Reference proteome</keyword>
<dbReference type="Proteomes" id="UP000094389">
    <property type="component" value="Unassembled WGS sequence"/>
</dbReference>
<dbReference type="RefSeq" id="XP_020069212.1">
    <property type="nucleotide sequence ID" value="XM_020213796.1"/>
</dbReference>
<dbReference type="OrthoDB" id="276239at2759"/>
<proteinExistence type="predicted"/>
<feature type="domain" description="tRNA ligase kinase" evidence="2">
    <location>
        <begin position="16"/>
        <end position="186"/>
    </location>
</feature>